<proteinExistence type="predicted"/>
<name>A0AAV3XEC2_9CYAN</name>
<keyword evidence="2" id="KW-1185">Reference proteome</keyword>
<comment type="caution">
    <text evidence="1">The sequence shown here is derived from an EMBL/GenBank/DDBJ whole genome shotgun (WGS) entry which is preliminary data.</text>
</comment>
<organism evidence="1 2">
    <name type="scientific">Microseira wollei NIES-4236</name>
    <dbReference type="NCBI Taxonomy" id="2530354"/>
    <lineage>
        <taxon>Bacteria</taxon>
        <taxon>Bacillati</taxon>
        <taxon>Cyanobacteriota</taxon>
        <taxon>Cyanophyceae</taxon>
        <taxon>Oscillatoriophycideae</taxon>
        <taxon>Aerosakkonematales</taxon>
        <taxon>Aerosakkonemataceae</taxon>
        <taxon>Microseira</taxon>
    </lineage>
</organism>
<evidence type="ECO:0000313" key="2">
    <source>
        <dbReference type="Proteomes" id="UP001050975"/>
    </source>
</evidence>
<reference evidence="1" key="1">
    <citation type="submission" date="2019-10" db="EMBL/GenBank/DDBJ databases">
        <title>Draft genome sequece of Microseira wollei NIES-4236.</title>
        <authorList>
            <person name="Yamaguchi H."/>
            <person name="Suzuki S."/>
            <person name="Kawachi M."/>
        </authorList>
    </citation>
    <scope>NUCLEOTIDE SEQUENCE</scope>
    <source>
        <strain evidence="1">NIES-4236</strain>
    </source>
</reference>
<sequence length="44" mass="4682">MRVVRTPTSLGSRDSECYVYSGLPASEAKPYIMSGINGCVNANS</sequence>
<evidence type="ECO:0000313" key="1">
    <source>
        <dbReference type="EMBL" id="GET40684.1"/>
    </source>
</evidence>
<dbReference type="AlphaFoldDB" id="A0AAV3XEC2"/>
<gene>
    <name evidence="1" type="ORF">MiSe_54950</name>
</gene>
<accession>A0AAV3XEC2</accession>
<dbReference type="EMBL" id="BLAY01000097">
    <property type="protein sequence ID" value="GET40684.1"/>
    <property type="molecule type" value="Genomic_DNA"/>
</dbReference>
<dbReference type="Proteomes" id="UP001050975">
    <property type="component" value="Unassembled WGS sequence"/>
</dbReference>
<protein>
    <submittedName>
        <fullName evidence="1">Uncharacterized protein</fullName>
    </submittedName>
</protein>